<dbReference type="Pfam" id="PF03649">
    <property type="entry name" value="UPF0014"/>
    <property type="match status" value="1"/>
</dbReference>
<keyword evidence="4 6" id="KW-1133">Transmembrane helix</keyword>
<evidence type="ECO:0000256" key="6">
    <source>
        <dbReference type="SAM" id="Phobius"/>
    </source>
</evidence>
<feature type="transmembrane region" description="Helical" evidence="6">
    <location>
        <begin position="62"/>
        <end position="83"/>
    </location>
</feature>
<evidence type="ECO:0000256" key="1">
    <source>
        <dbReference type="ARBA" id="ARBA00004141"/>
    </source>
</evidence>
<evidence type="ECO:0000256" key="2">
    <source>
        <dbReference type="ARBA" id="ARBA00005268"/>
    </source>
</evidence>
<comment type="caution">
    <text evidence="7">The sequence shown here is derived from an EMBL/GenBank/DDBJ whole genome shotgun (WGS) entry which is preliminary data.</text>
</comment>
<dbReference type="RefSeq" id="WP_272179595.1">
    <property type="nucleotide sequence ID" value="NZ_JAQOMS010000002.1"/>
</dbReference>
<feature type="transmembrane region" description="Helical" evidence="6">
    <location>
        <begin position="90"/>
        <end position="109"/>
    </location>
</feature>
<dbReference type="EMBL" id="JAQOMS010000002">
    <property type="protein sequence ID" value="MDC2887812.1"/>
    <property type="molecule type" value="Genomic_DNA"/>
</dbReference>
<dbReference type="Proteomes" id="UP001528411">
    <property type="component" value="Unassembled WGS sequence"/>
</dbReference>
<evidence type="ECO:0000313" key="8">
    <source>
        <dbReference type="Proteomes" id="UP001528411"/>
    </source>
</evidence>
<evidence type="ECO:0000256" key="5">
    <source>
        <dbReference type="ARBA" id="ARBA00023136"/>
    </source>
</evidence>
<gene>
    <name evidence="7" type="ORF">PN838_01870</name>
</gene>
<evidence type="ECO:0000313" key="7">
    <source>
        <dbReference type="EMBL" id="MDC2887812.1"/>
    </source>
</evidence>
<evidence type="ECO:0000256" key="3">
    <source>
        <dbReference type="ARBA" id="ARBA00022692"/>
    </source>
</evidence>
<comment type="similarity">
    <text evidence="2">Belongs to the UPF0014 family.</text>
</comment>
<feature type="transmembrane region" description="Helical" evidence="6">
    <location>
        <begin position="6"/>
        <end position="25"/>
    </location>
</feature>
<proteinExistence type="inferred from homology"/>
<dbReference type="InterPro" id="IPR005226">
    <property type="entry name" value="UPF0014_fam"/>
</dbReference>
<reference evidence="7 8" key="1">
    <citation type="submission" date="2023-01" db="EMBL/GenBank/DDBJ databases">
        <title>Psychrosphaera sp. nov., isolated from marine algae.</title>
        <authorList>
            <person name="Bayburt H."/>
            <person name="Choi B.J."/>
            <person name="Kim J.M."/>
            <person name="Choi D.G."/>
            <person name="Jeon C.O."/>
        </authorList>
    </citation>
    <scope>NUCLEOTIDE SEQUENCE [LARGE SCALE GENOMIC DNA]</scope>
    <source>
        <strain evidence="7 8">G1-22</strain>
    </source>
</reference>
<feature type="transmembrane region" description="Helical" evidence="6">
    <location>
        <begin position="37"/>
        <end position="56"/>
    </location>
</feature>
<dbReference type="PANTHER" id="PTHR30028:SF0">
    <property type="entry name" value="PROTEIN ALUMINUM SENSITIVE 3"/>
    <property type="match status" value="1"/>
</dbReference>
<evidence type="ECO:0000256" key="4">
    <source>
        <dbReference type="ARBA" id="ARBA00022989"/>
    </source>
</evidence>
<accession>A0ABT5FB08</accession>
<keyword evidence="8" id="KW-1185">Reference proteome</keyword>
<name>A0ABT5FB08_9GAMM</name>
<protein>
    <submittedName>
        <fullName evidence="7">ABC transporter permease</fullName>
    </submittedName>
</protein>
<sequence length="113" mass="12614">MTQQIELIDVALSFVPVSAVLFLMYRSKMPVTGPTISIARMLLQLMVVGYALLWVFQQASPLFITLLIFLMMLIASWLALNVIKTKTVVLFRHALISILIGSGLVLIFITQGF</sequence>
<organism evidence="7 8">
    <name type="scientific">Psychrosphaera algicola</name>
    <dbReference type="NCBI Taxonomy" id="3023714"/>
    <lineage>
        <taxon>Bacteria</taxon>
        <taxon>Pseudomonadati</taxon>
        <taxon>Pseudomonadota</taxon>
        <taxon>Gammaproteobacteria</taxon>
        <taxon>Alteromonadales</taxon>
        <taxon>Pseudoalteromonadaceae</taxon>
        <taxon>Psychrosphaera</taxon>
    </lineage>
</organism>
<dbReference type="PANTHER" id="PTHR30028">
    <property type="entry name" value="UPF0014 INNER MEMBRANE PROTEIN YBBM-RELATED"/>
    <property type="match status" value="1"/>
</dbReference>
<comment type="subcellular location">
    <subcellularLocation>
        <location evidence="1">Membrane</location>
        <topology evidence="1">Multi-pass membrane protein</topology>
    </subcellularLocation>
</comment>
<keyword evidence="3 6" id="KW-0812">Transmembrane</keyword>
<keyword evidence="5 6" id="KW-0472">Membrane</keyword>